<organism evidence="7 8">
    <name type="scientific">Streptomyces flavalbus</name>
    <dbReference type="NCBI Taxonomy" id="2665155"/>
    <lineage>
        <taxon>Bacteria</taxon>
        <taxon>Bacillati</taxon>
        <taxon>Actinomycetota</taxon>
        <taxon>Actinomycetes</taxon>
        <taxon>Kitasatosporales</taxon>
        <taxon>Streptomycetaceae</taxon>
        <taxon>Streptomyces</taxon>
    </lineage>
</organism>
<evidence type="ECO:0000256" key="6">
    <source>
        <dbReference type="SAM" id="Phobius"/>
    </source>
</evidence>
<keyword evidence="3 6" id="KW-0812">Transmembrane</keyword>
<accession>A0ABW2WJE9</accession>
<dbReference type="PANTHER" id="PTHR23513">
    <property type="entry name" value="INTEGRAL MEMBRANE EFFLUX PROTEIN-RELATED"/>
    <property type="match status" value="1"/>
</dbReference>
<comment type="subcellular location">
    <subcellularLocation>
        <location evidence="1">Cell membrane</location>
        <topology evidence="1">Multi-pass membrane protein</topology>
    </subcellularLocation>
</comment>
<dbReference type="Pfam" id="PF07690">
    <property type="entry name" value="MFS_1"/>
    <property type="match status" value="1"/>
</dbReference>
<feature type="transmembrane region" description="Helical" evidence="6">
    <location>
        <begin position="347"/>
        <end position="368"/>
    </location>
</feature>
<keyword evidence="5 6" id="KW-0472">Membrane</keyword>
<dbReference type="SUPFAM" id="SSF103473">
    <property type="entry name" value="MFS general substrate transporter"/>
    <property type="match status" value="1"/>
</dbReference>
<name>A0ABW2WJE9_9ACTN</name>
<gene>
    <name evidence="7" type="ORF">ACFQZ6_33060</name>
</gene>
<feature type="transmembrane region" description="Helical" evidence="6">
    <location>
        <begin position="221"/>
        <end position="245"/>
    </location>
</feature>
<dbReference type="Gene3D" id="1.20.1250.20">
    <property type="entry name" value="MFS general substrate transporter like domains"/>
    <property type="match status" value="1"/>
</dbReference>
<evidence type="ECO:0000256" key="1">
    <source>
        <dbReference type="ARBA" id="ARBA00004651"/>
    </source>
</evidence>
<dbReference type="RefSeq" id="WP_381616832.1">
    <property type="nucleotide sequence ID" value="NZ_JBHTEB010000001.1"/>
</dbReference>
<feature type="transmembrane region" description="Helical" evidence="6">
    <location>
        <begin position="251"/>
        <end position="272"/>
    </location>
</feature>
<keyword evidence="2" id="KW-1003">Cell membrane</keyword>
<evidence type="ECO:0000256" key="2">
    <source>
        <dbReference type="ARBA" id="ARBA00022475"/>
    </source>
</evidence>
<evidence type="ECO:0000313" key="8">
    <source>
        <dbReference type="Proteomes" id="UP001597023"/>
    </source>
</evidence>
<proteinExistence type="predicted"/>
<evidence type="ECO:0000256" key="4">
    <source>
        <dbReference type="ARBA" id="ARBA00022989"/>
    </source>
</evidence>
<dbReference type="EMBL" id="JBHTEB010000001">
    <property type="protein sequence ID" value="MFD0318964.1"/>
    <property type="molecule type" value="Genomic_DNA"/>
</dbReference>
<protein>
    <submittedName>
        <fullName evidence="7">MFS transporter</fullName>
    </submittedName>
</protein>
<feature type="transmembrane region" description="Helical" evidence="6">
    <location>
        <begin position="308"/>
        <end position="326"/>
    </location>
</feature>
<feature type="transmembrane region" description="Helical" evidence="6">
    <location>
        <begin position="374"/>
        <end position="392"/>
    </location>
</feature>
<evidence type="ECO:0000256" key="3">
    <source>
        <dbReference type="ARBA" id="ARBA00022692"/>
    </source>
</evidence>
<keyword evidence="8" id="KW-1185">Reference proteome</keyword>
<feature type="transmembrane region" description="Helical" evidence="6">
    <location>
        <begin position="284"/>
        <end position="302"/>
    </location>
</feature>
<dbReference type="InterPro" id="IPR036259">
    <property type="entry name" value="MFS_trans_sf"/>
</dbReference>
<dbReference type="Proteomes" id="UP001597023">
    <property type="component" value="Unassembled WGS sequence"/>
</dbReference>
<keyword evidence="4 6" id="KW-1133">Transmembrane helix</keyword>
<sequence>MGSGRRFGWLWAAYGTSALGTWLAFGALPLIAVRVLDAGPVEVAALASVGAAVGAAVAVPLGPWVEFRSKRYVMVATDLVRCAALLTIPVAYACGALTFLQLLLVSAVVAAADITFRAASGAYLKALLPAEELLVANARFEATSWTTTIVGPPLGGVLVGFLGPVATVAADAVSYLLSALGVHASRGPEPRPGRRKAVRPRARDLLEGWRFILADPALRPLFLNTAVFNGLVMATQPLLAVLMLGRLGFTPWQYGLAFAAPSVAGLLGARLARPLVTRYGRHRVLTGAGTLRAVWPLGLAFLGPGTGGLVLVIGVESGLIFCCAVFNPVYATHRLQRTPADRVARTLSAWAVTGRATTAVLTAAWGVLGTLLGPRTAIGLAGALLLTTPLLLPRRPRTAD</sequence>
<evidence type="ECO:0000256" key="5">
    <source>
        <dbReference type="ARBA" id="ARBA00023136"/>
    </source>
</evidence>
<evidence type="ECO:0000313" key="7">
    <source>
        <dbReference type="EMBL" id="MFD0318964.1"/>
    </source>
</evidence>
<reference evidence="8" key="1">
    <citation type="journal article" date="2019" name="Int. J. Syst. Evol. Microbiol.">
        <title>The Global Catalogue of Microorganisms (GCM) 10K type strain sequencing project: providing services to taxonomists for standard genome sequencing and annotation.</title>
        <authorList>
            <consortium name="The Broad Institute Genomics Platform"/>
            <consortium name="The Broad Institute Genome Sequencing Center for Infectious Disease"/>
            <person name="Wu L."/>
            <person name="Ma J."/>
        </authorList>
    </citation>
    <scope>NUCLEOTIDE SEQUENCE [LARGE SCALE GENOMIC DNA]</scope>
    <source>
        <strain evidence="8">CGMCC 4.7400</strain>
    </source>
</reference>
<feature type="transmembrane region" description="Helical" evidence="6">
    <location>
        <begin position="43"/>
        <end position="65"/>
    </location>
</feature>
<dbReference type="InterPro" id="IPR011701">
    <property type="entry name" value="MFS"/>
</dbReference>
<comment type="caution">
    <text evidence="7">The sequence shown here is derived from an EMBL/GenBank/DDBJ whole genome shotgun (WGS) entry which is preliminary data.</text>
</comment>
<dbReference type="PANTHER" id="PTHR23513:SF6">
    <property type="entry name" value="MAJOR FACILITATOR SUPERFAMILY ASSOCIATED DOMAIN-CONTAINING PROTEIN"/>
    <property type="match status" value="1"/>
</dbReference>
<feature type="transmembrane region" description="Helical" evidence="6">
    <location>
        <begin position="7"/>
        <end position="31"/>
    </location>
</feature>
<dbReference type="CDD" id="cd06173">
    <property type="entry name" value="MFS_MefA_like"/>
    <property type="match status" value="1"/>
</dbReference>